<dbReference type="Gene3D" id="2.30.110.10">
    <property type="entry name" value="Electron Transport, Fmn-binding Protein, Chain A"/>
    <property type="match status" value="1"/>
</dbReference>
<accession>A0A927J9A1</accession>
<proteinExistence type="predicted"/>
<dbReference type="InterPro" id="IPR012349">
    <property type="entry name" value="Split_barrel_FMN-bd"/>
</dbReference>
<name>A0A927J9A1_9ACTN</name>
<protein>
    <submittedName>
        <fullName evidence="1">Nitroreductase family deazaflavin-dependent oxidoreductase</fullName>
    </submittedName>
</protein>
<dbReference type="SUPFAM" id="SSF50475">
    <property type="entry name" value="FMN-binding split barrel"/>
    <property type="match status" value="1"/>
</dbReference>
<dbReference type="AlphaFoldDB" id="A0A927J9A1"/>
<organism evidence="1 2">
    <name type="scientific">Lolliginicoccus lacisalsi</name>
    <dbReference type="NCBI Taxonomy" id="2742202"/>
    <lineage>
        <taxon>Bacteria</taxon>
        <taxon>Bacillati</taxon>
        <taxon>Actinomycetota</taxon>
        <taxon>Actinomycetes</taxon>
        <taxon>Mycobacteriales</taxon>
        <taxon>Hoyosellaceae</taxon>
        <taxon>Lolliginicoccus</taxon>
    </lineage>
</organism>
<gene>
    <name evidence="1" type="ORF">HT102_00020</name>
</gene>
<dbReference type="EMBL" id="JACYWE010000001">
    <property type="protein sequence ID" value="MBD8504871.1"/>
    <property type="molecule type" value="Genomic_DNA"/>
</dbReference>
<dbReference type="Proteomes" id="UP000642993">
    <property type="component" value="Unassembled WGS sequence"/>
</dbReference>
<reference evidence="1" key="1">
    <citation type="submission" date="2020-09" db="EMBL/GenBank/DDBJ databases">
        <title>Hoyosella lacisalsi sp. nov., a halotolerant actinobacterium isolated from soil of Lake Gudzhirganskoe.</title>
        <authorList>
            <person name="Yang Q."/>
            <person name="Guo P.Y."/>
            <person name="Liu S.W."/>
            <person name="Li F.N."/>
            <person name="Sun C.H."/>
        </authorList>
    </citation>
    <scope>NUCLEOTIDE SEQUENCE</scope>
    <source>
        <strain evidence="1">G463</strain>
    </source>
</reference>
<comment type="caution">
    <text evidence="1">The sequence shown here is derived from an EMBL/GenBank/DDBJ whole genome shotgun (WGS) entry which is preliminary data.</text>
</comment>
<dbReference type="NCBIfam" id="TIGR00026">
    <property type="entry name" value="hi_GC_TIGR00026"/>
    <property type="match status" value="1"/>
</dbReference>
<dbReference type="InterPro" id="IPR004378">
    <property type="entry name" value="F420H2_quin_Rdtase"/>
</dbReference>
<evidence type="ECO:0000313" key="1">
    <source>
        <dbReference type="EMBL" id="MBD8504871.1"/>
    </source>
</evidence>
<dbReference type="RefSeq" id="WP_192037374.1">
    <property type="nucleotide sequence ID" value="NZ_JACYWE010000001.1"/>
</dbReference>
<evidence type="ECO:0000313" key="2">
    <source>
        <dbReference type="Proteomes" id="UP000642993"/>
    </source>
</evidence>
<sequence>MARRNPRIGKFRRERWIGRHLANPAVRALDRIGVRSSVMAELETIGRKSGRPRVVPVGVAVDGMGAWLISQHGYSSGWAHNIEANPNVRLRISGRWRPGVAEFRPDDDVVARSRGFSTNPLFARLVALTFRALESDPITVRVDFTE</sequence>
<dbReference type="GO" id="GO:0016491">
    <property type="term" value="F:oxidoreductase activity"/>
    <property type="evidence" value="ECO:0007669"/>
    <property type="project" value="InterPro"/>
</dbReference>
<keyword evidence="2" id="KW-1185">Reference proteome</keyword>
<dbReference type="Pfam" id="PF04075">
    <property type="entry name" value="F420H2_quin_red"/>
    <property type="match status" value="1"/>
</dbReference>